<evidence type="ECO:0000313" key="2">
    <source>
        <dbReference type="Proteomes" id="UP000000417"/>
    </source>
</evidence>
<reference evidence="1 2" key="1">
    <citation type="journal article" date="2004" name="Nucleic Acids Res.">
        <title>Genome sequence of Symbiobacterium thermophilum, an uncultivable bacterium that depends on microbial commensalism.</title>
        <authorList>
            <person name="Ueda K."/>
            <person name="Yamashita A."/>
            <person name="Ishikawa J."/>
            <person name="Shimada M."/>
            <person name="Watsuji T."/>
            <person name="Morimura K."/>
            <person name="Ikeda H."/>
            <person name="Hattori M."/>
            <person name="Beppu T."/>
        </authorList>
    </citation>
    <scope>NUCLEOTIDE SEQUENCE [LARGE SCALE GENOMIC DNA]</scope>
    <source>
        <strain evidence="2">T / IAM 14863</strain>
    </source>
</reference>
<organism evidence="1 2">
    <name type="scientific">Symbiobacterium thermophilum (strain DSM 24528 / JCM 14929 / IAM 14863 / T)</name>
    <dbReference type="NCBI Taxonomy" id="292459"/>
    <lineage>
        <taxon>Bacteria</taxon>
        <taxon>Bacillati</taxon>
        <taxon>Bacillota</taxon>
        <taxon>Clostridia</taxon>
        <taxon>Eubacteriales</taxon>
        <taxon>Symbiobacteriaceae</taxon>
        <taxon>Symbiobacterium</taxon>
    </lineage>
</organism>
<evidence type="ECO:0008006" key="3">
    <source>
        <dbReference type="Google" id="ProtNLM"/>
    </source>
</evidence>
<evidence type="ECO:0000313" key="1">
    <source>
        <dbReference type="EMBL" id="BAD40005.1"/>
    </source>
</evidence>
<proteinExistence type="predicted"/>
<name>Q67QN8_SYMTH</name>
<dbReference type="STRING" id="292459.STH1020"/>
<dbReference type="Proteomes" id="UP000000417">
    <property type="component" value="Chromosome"/>
</dbReference>
<keyword evidence="2" id="KW-1185">Reference proteome</keyword>
<accession>Q67QN8</accession>
<protein>
    <recommendedName>
        <fullName evidence="3">FeS cluster biogenesis domain-containing protein</fullName>
    </recommendedName>
</protein>
<dbReference type="Gene3D" id="2.60.300.12">
    <property type="entry name" value="HesB-like domain"/>
    <property type="match status" value="1"/>
</dbReference>
<dbReference type="AlphaFoldDB" id="Q67QN8"/>
<dbReference type="HOGENOM" id="CLU_2071964_0_0_9"/>
<dbReference type="InterPro" id="IPR035903">
    <property type="entry name" value="HesB-like_dom_sf"/>
</dbReference>
<dbReference type="SUPFAM" id="SSF89360">
    <property type="entry name" value="HesB-like domain"/>
    <property type="match status" value="1"/>
</dbReference>
<dbReference type="KEGG" id="sth:STH1020"/>
<gene>
    <name evidence="1" type="ordered locus">STH1020</name>
</gene>
<sequence length="118" mass="12895">MRESRPARRISDQAVMAVFTFTPQAAQKLKQIIQERGGNLALSIAADPEVTGGAWRLTLVPRRPSTAVVSGVPVEADAEALRLLDGTIIDWVMTPDGPGLGIYDQNLVDNDPRRRGRF</sequence>
<dbReference type="EMBL" id="AP006840">
    <property type="protein sequence ID" value="BAD40005.1"/>
    <property type="molecule type" value="Genomic_DNA"/>
</dbReference>
<dbReference type="eggNOG" id="COG0316">
    <property type="taxonomic scope" value="Bacteria"/>
</dbReference>